<evidence type="ECO:0000256" key="2">
    <source>
        <dbReference type="PROSITE-ProRule" id="PRU00626"/>
    </source>
</evidence>
<dbReference type="InterPro" id="IPR051925">
    <property type="entry name" value="RNA-binding_domain"/>
</dbReference>
<feature type="domain" description="CRM" evidence="3">
    <location>
        <begin position="12"/>
        <end position="105"/>
    </location>
</feature>
<keyword evidence="1 2" id="KW-0694">RNA-binding</keyword>
<dbReference type="PANTHER" id="PTHR40065">
    <property type="entry name" value="RNA-BINDING PROTEIN YHBY"/>
    <property type="match status" value="1"/>
</dbReference>
<comment type="caution">
    <text evidence="4">The sequence shown here is derived from an EMBL/GenBank/DDBJ whole genome shotgun (WGS) entry which is preliminary data.</text>
</comment>
<evidence type="ECO:0000313" key="4">
    <source>
        <dbReference type="EMBL" id="HGN37331.1"/>
    </source>
</evidence>
<proteinExistence type="predicted"/>
<sequence length="105" mass="11867">MDTSLLGVERVARLSGYAERLRKEKVSSHRADVNIGRKGLHPGIIKEIKQILDDRRCVKIRLLKNARSIVSDEDIARIAEQLNAVVVDSRGYTYVLINRKALKSV</sequence>
<dbReference type="PANTHER" id="PTHR40065:SF3">
    <property type="entry name" value="RNA-BINDING PROTEIN YHBY"/>
    <property type="match status" value="1"/>
</dbReference>
<dbReference type="SUPFAM" id="SSF75471">
    <property type="entry name" value="YhbY-like"/>
    <property type="match status" value="1"/>
</dbReference>
<gene>
    <name evidence="4" type="ORF">ENT87_07290</name>
    <name evidence="5" type="ORF">ENU30_05225</name>
</gene>
<dbReference type="Gene3D" id="3.30.110.60">
    <property type="entry name" value="YhbY-like"/>
    <property type="match status" value="1"/>
</dbReference>
<dbReference type="AlphaFoldDB" id="A0A7J3I9N8"/>
<dbReference type="InterPro" id="IPR001890">
    <property type="entry name" value="RNA-binding_CRM"/>
</dbReference>
<evidence type="ECO:0000256" key="1">
    <source>
        <dbReference type="ARBA" id="ARBA00022884"/>
    </source>
</evidence>
<dbReference type="Pfam" id="PF01985">
    <property type="entry name" value="CRS1_YhbY"/>
    <property type="match status" value="1"/>
</dbReference>
<dbReference type="PROSITE" id="PS51295">
    <property type="entry name" value="CRM"/>
    <property type="match status" value="1"/>
</dbReference>
<dbReference type="GO" id="GO:0003723">
    <property type="term" value="F:RNA binding"/>
    <property type="evidence" value="ECO:0007669"/>
    <property type="project" value="UniProtKB-UniRule"/>
</dbReference>
<protein>
    <recommendedName>
        <fullName evidence="3">CRM domain-containing protein</fullName>
    </recommendedName>
</protein>
<dbReference type="EMBL" id="DTAI01000216">
    <property type="protein sequence ID" value="HGN37331.1"/>
    <property type="molecule type" value="Genomic_DNA"/>
</dbReference>
<evidence type="ECO:0000313" key="5">
    <source>
        <dbReference type="EMBL" id="HGQ18357.1"/>
    </source>
</evidence>
<name>A0A7J3I9N8_9CREN</name>
<accession>A0A7J3I9N8</accession>
<dbReference type="InterPro" id="IPR035920">
    <property type="entry name" value="YhbY-like_sf"/>
</dbReference>
<dbReference type="SMART" id="SM01103">
    <property type="entry name" value="CRS1_YhbY"/>
    <property type="match status" value="1"/>
</dbReference>
<organism evidence="4">
    <name type="scientific">Ignisphaera aggregans</name>
    <dbReference type="NCBI Taxonomy" id="334771"/>
    <lineage>
        <taxon>Archaea</taxon>
        <taxon>Thermoproteota</taxon>
        <taxon>Thermoprotei</taxon>
        <taxon>Desulfurococcales</taxon>
        <taxon>Desulfurococcaceae</taxon>
        <taxon>Ignisphaera</taxon>
    </lineage>
</organism>
<evidence type="ECO:0000259" key="3">
    <source>
        <dbReference type="PROSITE" id="PS51295"/>
    </source>
</evidence>
<dbReference type="EMBL" id="DTBZ01000099">
    <property type="protein sequence ID" value="HGQ18357.1"/>
    <property type="molecule type" value="Genomic_DNA"/>
</dbReference>
<reference evidence="4" key="1">
    <citation type="journal article" date="2020" name="mSystems">
        <title>Genome- and Community-Level Interaction Insights into Carbon Utilization and Element Cycling Functions of Hydrothermarchaeota in Hydrothermal Sediment.</title>
        <authorList>
            <person name="Zhou Z."/>
            <person name="Liu Y."/>
            <person name="Xu W."/>
            <person name="Pan J."/>
            <person name="Luo Z.H."/>
            <person name="Li M."/>
        </authorList>
    </citation>
    <scope>NUCLEOTIDE SEQUENCE [LARGE SCALE GENOMIC DNA]</scope>
    <source>
        <strain evidence="4">SpSt-618</strain>
        <strain evidence="5">SpSt-657</strain>
    </source>
</reference>